<dbReference type="SUPFAM" id="SSF143081">
    <property type="entry name" value="BB1717-like"/>
    <property type="match status" value="1"/>
</dbReference>
<keyword evidence="7" id="KW-0456">Lyase</keyword>
<dbReference type="Proteomes" id="UP001303889">
    <property type="component" value="Unassembled WGS sequence"/>
</dbReference>
<comment type="caution">
    <text evidence="9">The sequence shown here is derived from an EMBL/GenBank/DDBJ whole genome shotgun (WGS) entry which is preliminary data.</text>
</comment>
<evidence type="ECO:0000256" key="2">
    <source>
        <dbReference type="ARBA" id="ARBA00022670"/>
    </source>
</evidence>
<dbReference type="InterPro" id="IPR003738">
    <property type="entry name" value="SRAP"/>
</dbReference>
<keyword evidence="5" id="KW-0190">Covalent protein-DNA linkage</keyword>
<evidence type="ECO:0008006" key="11">
    <source>
        <dbReference type="Google" id="ProtNLM"/>
    </source>
</evidence>
<dbReference type="InterPro" id="IPR036590">
    <property type="entry name" value="SRAP-like"/>
</dbReference>
<sequence>MCGRYAMALRPSQIRQMLQDDDMSVDDAPADEGDGAPRQSYNFAPSYHGVVYRANSPGRGAGTSHRARSGNDDASVAAEPPAADTTATTDITTTDTTAADTTAANSPPPTVTTSHPGPTPSTPTPSTSPSTHYKLQSMKWGLIPSWSKHTPDYATTLKTINCRADSLASPGGLWASMKTRKRCVVPVQGFFEWRTVGNHKTPYYVKRKDGRLMLFAGLWDCVHPDDEQGGQGEGLYSYTVVTTESNKQLGFLHDRMPVILEAGSEGLWRWLDPGRTEWGGELQGLLKPFKGELEVYAVSGEVGKVGNNSPQFVVPVASRENKANIANFFAKGGKKGEVGEVGEGAGVGKGAGDEGVLGTLKKGVKREADPSPGKEEPPAKKPASFTATTPTKKVASFTVTSPVKKTAPGKISATKNTARSPAKAKAKPDGSQKITKFFGSA</sequence>
<dbReference type="GO" id="GO:0106300">
    <property type="term" value="P:protein-DNA covalent cross-linking repair"/>
    <property type="evidence" value="ECO:0007669"/>
    <property type="project" value="InterPro"/>
</dbReference>
<evidence type="ECO:0000256" key="7">
    <source>
        <dbReference type="ARBA" id="ARBA00023239"/>
    </source>
</evidence>
<dbReference type="GO" id="GO:0008233">
    <property type="term" value="F:peptidase activity"/>
    <property type="evidence" value="ECO:0007669"/>
    <property type="project" value="UniProtKB-KW"/>
</dbReference>
<name>A0AAN6RU63_9PEZI</name>
<keyword evidence="2" id="KW-0645">Protease</keyword>
<evidence type="ECO:0000256" key="5">
    <source>
        <dbReference type="ARBA" id="ARBA00023124"/>
    </source>
</evidence>
<accession>A0AAN6RU63</accession>
<keyword evidence="6" id="KW-0238">DNA-binding</keyword>
<dbReference type="Gene3D" id="3.90.1680.10">
    <property type="entry name" value="SOS response associated peptidase-like"/>
    <property type="match status" value="1"/>
</dbReference>
<dbReference type="GO" id="GO:0006508">
    <property type="term" value="P:proteolysis"/>
    <property type="evidence" value="ECO:0007669"/>
    <property type="project" value="UniProtKB-KW"/>
</dbReference>
<feature type="region of interest" description="Disordered" evidence="8">
    <location>
        <begin position="17"/>
        <end position="132"/>
    </location>
</feature>
<feature type="compositionally biased region" description="Basic and acidic residues" evidence="8">
    <location>
        <begin position="365"/>
        <end position="379"/>
    </location>
</feature>
<dbReference type="EMBL" id="MU855523">
    <property type="protein sequence ID" value="KAK3902241.1"/>
    <property type="molecule type" value="Genomic_DNA"/>
</dbReference>
<gene>
    <name evidence="9" type="ORF">C8A05DRAFT_15686</name>
</gene>
<proteinExistence type="inferred from homology"/>
<evidence type="ECO:0000313" key="10">
    <source>
        <dbReference type="Proteomes" id="UP001303889"/>
    </source>
</evidence>
<protein>
    <recommendedName>
        <fullName evidence="11">DUF159-domain-containing protein</fullName>
    </recommendedName>
</protein>
<dbReference type="GO" id="GO:0016829">
    <property type="term" value="F:lyase activity"/>
    <property type="evidence" value="ECO:0007669"/>
    <property type="project" value="UniProtKB-KW"/>
</dbReference>
<evidence type="ECO:0000256" key="6">
    <source>
        <dbReference type="ARBA" id="ARBA00023125"/>
    </source>
</evidence>
<feature type="compositionally biased region" description="Polar residues" evidence="8">
    <location>
        <begin position="385"/>
        <end position="403"/>
    </location>
</feature>
<feature type="compositionally biased region" description="Low complexity" evidence="8">
    <location>
        <begin position="77"/>
        <end position="116"/>
    </location>
</feature>
<dbReference type="AlphaFoldDB" id="A0AAN6RU63"/>
<keyword evidence="3" id="KW-0227">DNA damage</keyword>
<keyword evidence="4" id="KW-0378">Hydrolase</keyword>
<feature type="compositionally biased region" description="Acidic residues" evidence="8">
    <location>
        <begin position="19"/>
        <end position="34"/>
    </location>
</feature>
<organism evidence="9 10">
    <name type="scientific">Staphylotrichum tortipilum</name>
    <dbReference type="NCBI Taxonomy" id="2831512"/>
    <lineage>
        <taxon>Eukaryota</taxon>
        <taxon>Fungi</taxon>
        <taxon>Dikarya</taxon>
        <taxon>Ascomycota</taxon>
        <taxon>Pezizomycotina</taxon>
        <taxon>Sordariomycetes</taxon>
        <taxon>Sordariomycetidae</taxon>
        <taxon>Sordariales</taxon>
        <taxon>Chaetomiaceae</taxon>
        <taxon>Staphylotrichum</taxon>
    </lineage>
</organism>
<dbReference type="Pfam" id="PF02586">
    <property type="entry name" value="SRAP"/>
    <property type="match status" value="1"/>
</dbReference>
<dbReference type="PANTHER" id="PTHR13604:SF0">
    <property type="entry name" value="ABASIC SITE PROCESSING PROTEIN HMCES"/>
    <property type="match status" value="1"/>
</dbReference>
<evidence type="ECO:0000256" key="3">
    <source>
        <dbReference type="ARBA" id="ARBA00022763"/>
    </source>
</evidence>
<evidence type="ECO:0000256" key="1">
    <source>
        <dbReference type="ARBA" id="ARBA00008136"/>
    </source>
</evidence>
<feature type="region of interest" description="Disordered" evidence="8">
    <location>
        <begin position="364"/>
        <end position="441"/>
    </location>
</feature>
<evidence type="ECO:0000256" key="8">
    <source>
        <dbReference type="SAM" id="MobiDB-lite"/>
    </source>
</evidence>
<reference evidence="9" key="1">
    <citation type="journal article" date="2023" name="Mol. Phylogenet. Evol.">
        <title>Genome-scale phylogeny and comparative genomics of the fungal order Sordariales.</title>
        <authorList>
            <person name="Hensen N."/>
            <person name="Bonometti L."/>
            <person name="Westerberg I."/>
            <person name="Brannstrom I.O."/>
            <person name="Guillou S."/>
            <person name="Cros-Aarteil S."/>
            <person name="Calhoun S."/>
            <person name="Haridas S."/>
            <person name="Kuo A."/>
            <person name="Mondo S."/>
            <person name="Pangilinan J."/>
            <person name="Riley R."/>
            <person name="LaButti K."/>
            <person name="Andreopoulos B."/>
            <person name="Lipzen A."/>
            <person name="Chen C."/>
            <person name="Yan M."/>
            <person name="Daum C."/>
            <person name="Ng V."/>
            <person name="Clum A."/>
            <person name="Steindorff A."/>
            <person name="Ohm R.A."/>
            <person name="Martin F."/>
            <person name="Silar P."/>
            <person name="Natvig D.O."/>
            <person name="Lalanne C."/>
            <person name="Gautier V."/>
            <person name="Ament-Velasquez S.L."/>
            <person name="Kruys A."/>
            <person name="Hutchinson M.I."/>
            <person name="Powell A.J."/>
            <person name="Barry K."/>
            <person name="Miller A.N."/>
            <person name="Grigoriev I.V."/>
            <person name="Debuchy R."/>
            <person name="Gladieux P."/>
            <person name="Hiltunen Thoren M."/>
            <person name="Johannesson H."/>
        </authorList>
    </citation>
    <scope>NUCLEOTIDE SEQUENCE</scope>
    <source>
        <strain evidence="9">CBS 103.79</strain>
    </source>
</reference>
<evidence type="ECO:0000256" key="4">
    <source>
        <dbReference type="ARBA" id="ARBA00022801"/>
    </source>
</evidence>
<dbReference type="PANTHER" id="PTHR13604">
    <property type="entry name" value="DC12-RELATED"/>
    <property type="match status" value="1"/>
</dbReference>
<comment type="similarity">
    <text evidence="1">Belongs to the SOS response-associated peptidase family.</text>
</comment>
<evidence type="ECO:0000313" key="9">
    <source>
        <dbReference type="EMBL" id="KAK3902241.1"/>
    </source>
</evidence>
<keyword evidence="10" id="KW-1185">Reference proteome</keyword>
<dbReference type="GO" id="GO:0003697">
    <property type="term" value="F:single-stranded DNA binding"/>
    <property type="evidence" value="ECO:0007669"/>
    <property type="project" value="InterPro"/>
</dbReference>
<reference evidence="9" key="2">
    <citation type="submission" date="2023-05" db="EMBL/GenBank/DDBJ databases">
        <authorList>
            <consortium name="Lawrence Berkeley National Laboratory"/>
            <person name="Steindorff A."/>
            <person name="Hensen N."/>
            <person name="Bonometti L."/>
            <person name="Westerberg I."/>
            <person name="Brannstrom I.O."/>
            <person name="Guillou S."/>
            <person name="Cros-Aarteil S."/>
            <person name="Calhoun S."/>
            <person name="Haridas S."/>
            <person name="Kuo A."/>
            <person name="Mondo S."/>
            <person name="Pangilinan J."/>
            <person name="Riley R."/>
            <person name="Labutti K."/>
            <person name="Andreopoulos B."/>
            <person name="Lipzen A."/>
            <person name="Chen C."/>
            <person name="Yanf M."/>
            <person name="Daum C."/>
            <person name="Ng V."/>
            <person name="Clum A."/>
            <person name="Ohm R."/>
            <person name="Martin F."/>
            <person name="Silar P."/>
            <person name="Natvig D."/>
            <person name="Lalanne C."/>
            <person name="Gautier V."/>
            <person name="Ament-Velasquez S.L."/>
            <person name="Kruys A."/>
            <person name="Hutchinson M.I."/>
            <person name="Powell A.J."/>
            <person name="Barry K."/>
            <person name="Miller A.N."/>
            <person name="Grigoriev I.V."/>
            <person name="Debuchy R."/>
            <person name="Gladieux P."/>
            <person name="Thoren M.H."/>
            <person name="Johannesson H."/>
        </authorList>
    </citation>
    <scope>NUCLEOTIDE SEQUENCE</scope>
    <source>
        <strain evidence="9">CBS 103.79</strain>
    </source>
</reference>